<reference evidence="7" key="1">
    <citation type="submission" date="2019-11" db="EMBL/GenBank/DDBJ databases">
        <authorList>
            <person name="Feng L."/>
        </authorList>
    </citation>
    <scope>NUCLEOTIDE SEQUENCE</scope>
    <source>
        <strain evidence="7">ElimosumLFYP34</strain>
    </source>
</reference>
<evidence type="ECO:0000256" key="5">
    <source>
        <dbReference type="PIRNR" id="PIRNR005426"/>
    </source>
</evidence>
<dbReference type="PIRSF" id="PIRSF005426">
    <property type="entry name" value="Frp"/>
    <property type="match status" value="1"/>
</dbReference>
<evidence type="ECO:0000256" key="3">
    <source>
        <dbReference type="ARBA" id="ARBA00022643"/>
    </source>
</evidence>
<name>A0A6N3G437_EUBLI</name>
<protein>
    <submittedName>
        <fullName evidence="7">FMN reductase [NAD(P)H]</fullName>
        <ecNumber evidence="7">1.5.1.39</ecNumber>
    </submittedName>
</protein>
<dbReference type="CDD" id="cd02146">
    <property type="entry name" value="NfsA-like"/>
    <property type="match status" value="1"/>
</dbReference>
<dbReference type="InterPro" id="IPR000415">
    <property type="entry name" value="Nitroreductase-like"/>
</dbReference>
<evidence type="ECO:0000259" key="6">
    <source>
        <dbReference type="Pfam" id="PF00881"/>
    </source>
</evidence>
<comment type="similarity">
    <text evidence="1 5">Belongs to the flavin oxidoreductase frp family.</text>
</comment>
<dbReference type="SUPFAM" id="SSF55469">
    <property type="entry name" value="FMN-dependent nitroreductase-like"/>
    <property type="match status" value="1"/>
</dbReference>
<feature type="domain" description="Nitroreductase" evidence="6">
    <location>
        <begin position="10"/>
        <end position="165"/>
    </location>
</feature>
<organism evidence="7">
    <name type="scientific">Eubacterium limosum</name>
    <dbReference type="NCBI Taxonomy" id="1736"/>
    <lineage>
        <taxon>Bacteria</taxon>
        <taxon>Bacillati</taxon>
        <taxon>Bacillota</taxon>
        <taxon>Clostridia</taxon>
        <taxon>Eubacteriales</taxon>
        <taxon>Eubacteriaceae</taxon>
        <taxon>Eubacterium</taxon>
    </lineage>
</organism>
<dbReference type="Pfam" id="PF00881">
    <property type="entry name" value="Nitroreductase"/>
    <property type="match status" value="1"/>
</dbReference>
<keyword evidence="2 5" id="KW-0285">Flavoprotein</keyword>
<evidence type="ECO:0000256" key="4">
    <source>
        <dbReference type="ARBA" id="ARBA00023002"/>
    </source>
</evidence>
<evidence type="ECO:0000256" key="2">
    <source>
        <dbReference type="ARBA" id="ARBA00022630"/>
    </source>
</evidence>
<dbReference type="InterPro" id="IPR016446">
    <property type="entry name" value="Flavin_OxRdtase_Frp"/>
</dbReference>
<dbReference type="EC" id="1.5.1.39" evidence="7"/>
<dbReference type="AlphaFoldDB" id="A0A6N3G437"/>
<sequence length="264" mass="30011">MNEVMNTLLSHQSIRIFEDKLIEDEILDQIIKAMQAAPNWVNLQHVSVIAVKDQERRERFSTLCGNQKHIIKAPVFLVFCADFYRTWLACQARNQPFDEVAGQIDNLIVGANEVGIALGTAVAAAESFGLGTVPIGDIRLHALEAIQELNLPKYVLPLLGLCVGYPAENPGIKPRLPREAIYFEEQYNQDLKPLLAQYDDTYSQYLKERPWNSRVGNWTQLAADFYRPPYKHYPEVPEMLRQQGFLSSNQVQVPANNEKGRRDG</sequence>
<evidence type="ECO:0000313" key="7">
    <source>
        <dbReference type="EMBL" id="VYU58613.1"/>
    </source>
</evidence>
<keyword evidence="4 5" id="KW-0560">Oxidoreductase</keyword>
<accession>A0A6N3G437</accession>
<proteinExistence type="inferred from homology"/>
<dbReference type="PANTHER" id="PTHR43425:SF2">
    <property type="entry name" value="OXYGEN-INSENSITIVE NADPH NITROREDUCTASE"/>
    <property type="match status" value="1"/>
</dbReference>
<dbReference type="PANTHER" id="PTHR43425">
    <property type="entry name" value="OXYGEN-INSENSITIVE NADPH NITROREDUCTASE"/>
    <property type="match status" value="1"/>
</dbReference>
<gene>
    <name evidence="7" type="primary">nfrA2</name>
    <name evidence="7" type="ORF">ELLFYP34_03675</name>
</gene>
<keyword evidence="5" id="KW-0521">NADP</keyword>
<dbReference type="GO" id="GO:0008752">
    <property type="term" value="F:FMN reductase [NAD(P)H] activity"/>
    <property type="evidence" value="ECO:0007669"/>
    <property type="project" value="UniProtKB-EC"/>
</dbReference>
<evidence type="ECO:0000256" key="1">
    <source>
        <dbReference type="ARBA" id="ARBA00008366"/>
    </source>
</evidence>
<dbReference type="EMBL" id="CACRTR010000016">
    <property type="protein sequence ID" value="VYU58613.1"/>
    <property type="molecule type" value="Genomic_DNA"/>
</dbReference>
<keyword evidence="3 5" id="KW-0288">FMN</keyword>
<dbReference type="Gene3D" id="3.40.109.10">
    <property type="entry name" value="NADH Oxidase"/>
    <property type="match status" value="1"/>
</dbReference>
<dbReference type="InterPro" id="IPR029479">
    <property type="entry name" value="Nitroreductase"/>
</dbReference>